<keyword evidence="3 4" id="KW-0949">S-adenosyl-L-methionine</keyword>
<dbReference type="PANTHER" id="PTHR11061:SF30">
    <property type="entry name" value="TRNA (URACIL(54)-C(5))-METHYLTRANSFERASE"/>
    <property type="match status" value="1"/>
</dbReference>
<dbReference type="InterPro" id="IPR012340">
    <property type="entry name" value="NA-bd_OB-fold"/>
</dbReference>
<dbReference type="Gene3D" id="2.40.50.1070">
    <property type="match status" value="1"/>
</dbReference>
<evidence type="ECO:0000313" key="7">
    <source>
        <dbReference type="Proteomes" id="UP000198976"/>
    </source>
</evidence>
<dbReference type="SUPFAM" id="SSF53335">
    <property type="entry name" value="S-adenosyl-L-methionine-dependent methyltransferases"/>
    <property type="match status" value="1"/>
</dbReference>
<accession>A0ABY0V781</accession>
<organism evidence="6 7">
    <name type="scientific">Schaalia radingae</name>
    <dbReference type="NCBI Taxonomy" id="131110"/>
    <lineage>
        <taxon>Bacteria</taxon>
        <taxon>Bacillati</taxon>
        <taxon>Actinomycetota</taxon>
        <taxon>Actinomycetes</taxon>
        <taxon>Actinomycetales</taxon>
        <taxon>Actinomycetaceae</taxon>
        <taxon>Schaalia</taxon>
    </lineage>
</organism>
<reference evidence="6 7" key="1">
    <citation type="submission" date="2016-10" db="EMBL/GenBank/DDBJ databases">
        <authorList>
            <person name="Varghese N."/>
            <person name="Submissions S."/>
        </authorList>
    </citation>
    <scope>NUCLEOTIDE SEQUENCE [LARGE SCALE GENOMIC DNA]</scope>
    <source>
        <strain evidence="6 7">DSM 9169</strain>
    </source>
</reference>
<dbReference type="InterPro" id="IPR002792">
    <property type="entry name" value="TRAM_dom"/>
</dbReference>
<dbReference type="Pfam" id="PF01938">
    <property type="entry name" value="TRAM"/>
    <property type="match status" value="1"/>
</dbReference>
<protein>
    <submittedName>
        <fullName evidence="6">tRNA/tmRNA/rRNA uracil-C5-methylase, TrmA/RlmC/RlmD family</fullName>
    </submittedName>
</protein>
<gene>
    <name evidence="6" type="ORF">SAMN04489714_0958</name>
</gene>
<dbReference type="Pfam" id="PF05958">
    <property type="entry name" value="tRNA_U5-meth_tr"/>
    <property type="match status" value="1"/>
</dbReference>
<evidence type="ECO:0000256" key="1">
    <source>
        <dbReference type="ARBA" id="ARBA00022603"/>
    </source>
</evidence>
<dbReference type="PANTHER" id="PTHR11061">
    <property type="entry name" value="RNA M5U METHYLTRANSFERASE"/>
    <property type="match status" value="1"/>
</dbReference>
<dbReference type="Gene3D" id="3.40.50.150">
    <property type="entry name" value="Vaccinia Virus protein VP39"/>
    <property type="match status" value="1"/>
</dbReference>
<feature type="active site" description="Nucleophile" evidence="4">
    <location>
        <position position="378"/>
    </location>
</feature>
<dbReference type="PROSITE" id="PS50926">
    <property type="entry name" value="TRAM"/>
    <property type="match status" value="1"/>
</dbReference>
<feature type="binding site" evidence="4">
    <location>
        <position position="351"/>
    </location>
    <ligand>
        <name>S-adenosyl-L-methionine</name>
        <dbReference type="ChEBI" id="CHEBI:59789"/>
    </ligand>
</feature>
<comment type="similarity">
    <text evidence="4">Belongs to the class I-like SAM-binding methyltransferase superfamily. RNA M5U methyltransferase family.</text>
</comment>
<feature type="domain" description="TRAM" evidence="5">
    <location>
        <begin position="3"/>
        <end position="62"/>
    </location>
</feature>
<sequence length="421" mass="45286">MTPPRNREELTLTLGEPAHGGACVARDDDGRVVFVRHGLPGEKVVARVSATRKRLAWANVIEVLEASPDRVEPAWPQAAREKIGGAELCHVRPAAQRTWKEDVLRGQIRRVGGEGLAQAVDSIGGVHVQACPGDEDPDDLLLHRRTRIELVADKDGRLGMSRYRSNQVVALESMPLAVDALCEIGLFDGNDSRWLTAWGPRDRVRAVASTGGDIAVVTPSGTYDGQGKPLDREKLRWVVEPDPEPFNVRPSGFWQTHVRGAQVLSDAVRRLAGQGSAAMELYSGAGLFTRSLAGAFGRVVSLEGDDGAVEDAALNLGGAAHVETFIGDVDHQGILDLSNELQSHADVVVMDPPRSGAGDEVCQTVAALGSERIVLVSCDPAAGARDLRTLTEGGYRLTSLEAWDLFPHTHHVEFIAALEKD</sequence>
<keyword evidence="1 4" id="KW-0489">Methyltransferase</keyword>
<proteinExistence type="inferred from homology"/>
<evidence type="ECO:0000256" key="4">
    <source>
        <dbReference type="PROSITE-ProRule" id="PRU01024"/>
    </source>
</evidence>
<evidence type="ECO:0000256" key="3">
    <source>
        <dbReference type="ARBA" id="ARBA00022691"/>
    </source>
</evidence>
<feature type="binding site" evidence="4">
    <location>
        <position position="255"/>
    </location>
    <ligand>
        <name>S-adenosyl-L-methionine</name>
        <dbReference type="ChEBI" id="CHEBI:59789"/>
    </ligand>
</feature>
<dbReference type="RefSeq" id="WP_058236576.1">
    <property type="nucleotide sequence ID" value="NZ_LT629792.1"/>
</dbReference>
<name>A0ABY0V781_9ACTO</name>
<dbReference type="InterPro" id="IPR029063">
    <property type="entry name" value="SAM-dependent_MTases_sf"/>
</dbReference>
<dbReference type="PROSITE" id="PS51687">
    <property type="entry name" value="SAM_MT_RNA_M5U"/>
    <property type="match status" value="1"/>
</dbReference>
<keyword evidence="7" id="KW-1185">Reference proteome</keyword>
<dbReference type="Gene3D" id="2.40.50.140">
    <property type="entry name" value="Nucleic acid-binding proteins"/>
    <property type="match status" value="1"/>
</dbReference>
<evidence type="ECO:0000259" key="5">
    <source>
        <dbReference type="PROSITE" id="PS50926"/>
    </source>
</evidence>
<feature type="binding site" evidence="4">
    <location>
        <position position="282"/>
    </location>
    <ligand>
        <name>S-adenosyl-L-methionine</name>
        <dbReference type="ChEBI" id="CHEBI:59789"/>
    </ligand>
</feature>
<dbReference type="Proteomes" id="UP000198976">
    <property type="component" value="Chromosome I"/>
</dbReference>
<evidence type="ECO:0000256" key="2">
    <source>
        <dbReference type="ARBA" id="ARBA00022679"/>
    </source>
</evidence>
<dbReference type="InterPro" id="IPR010280">
    <property type="entry name" value="U5_MeTrfase_fam"/>
</dbReference>
<dbReference type="SUPFAM" id="SSF50249">
    <property type="entry name" value="Nucleic acid-binding proteins"/>
    <property type="match status" value="1"/>
</dbReference>
<keyword evidence="2 4" id="KW-0808">Transferase</keyword>
<dbReference type="EMBL" id="LT629792">
    <property type="protein sequence ID" value="SDT92630.1"/>
    <property type="molecule type" value="Genomic_DNA"/>
</dbReference>
<evidence type="ECO:0000313" key="6">
    <source>
        <dbReference type="EMBL" id="SDT92630.1"/>
    </source>
</evidence>
<feature type="binding site" evidence="4">
    <location>
        <position position="303"/>
    </location>
    <ligand>
        <name>S-adenosyl-L-methionine</name>
        <dbReference type="ChEBI" id="CHEBI:59789"/>
    </ligand>
</feature>